<reference evidence="7 8" key="1">
    <citation type="submission" date="2024-05" db="EMBL/GenBank/DDBJ databases">
        <title>Genome Sequence and Characterization of the New Strain Purple Sulfur Bacterium of Genus Thioalkalicoccus.</title>
        <authorList>
            <person name="Bryantseva I.A."/>
            <person name="Kyndt J.A."/>
            <person name="Imhoff J.F."/>
        </authorList>
    </citation>
    <scope>NUCLEOTIDE SEQUENCE [LARGE SCALE GENOMIC DNA]</scope>
    <source>
        <strain evidence="7 8">Um2</strain>
    </source>
</reference>
<evidence type="ECO:0000256" key="1">
    <source>
        <dbReference type="ARBA" id="ARBA00008764"/>
    </source>
</evidence>
<dbReference type="EMBL" id="JBDKXB010000033">
    <property type="protein sequence ID" value="MEY6433944.1"/>
    <property type="molecule type" value="Genomic_DNA"/>
</dbReference>
<evidence type="ECO:0000256" key="4">
    <source>
        <dbReference type="ARBA" id="ARBA00022801"/>
    </source>
</evidence>
<dbReference type="SUPFAM" id="SSF50494">
    <property type="entry name" value="Trypsin-like serine proteases"/>
    <property type="match status" value="1"/>
</dbReference>
<dbReference type="Gene3D" id="2.40.10.10">
    <property type="entry name" value="Trypsin-like serine proteases"/>
    <property type="match status" value="2"/>
</dbReference>
<keyword evidence="5 6" id="KW-0720">Serine protease</keyword>
<accession>A0ABV4BJF2</accession>
<name>A0ABV4BJF2_9GAMM</name>
<comment type="caution">
    <text evidence="7">The sequence shown here is derived from an EMBL/GenBank/DDBJ whole genome shotgun (WGS) entry which is preliminary data.</text>
</comment>
<keyword evidence="4 6" id="KW-0378">Hydrolase</keyword>
<dbReference type="Proteomes" id="UP001564408">
    <property type="component" value="Unassembled WGS sequence"/>
</dbReference>
<dbReference type="PRINTS" id="PR00839">
    <property type="entry name" value="V8PROTEASE"/>
</dbReference>
<dbReference type="InterPro" id="IPR043504">
    <property type="entry name" value="Peptidase_S1_PA_chymotrypsin"/>
</dbReference>
<keyword evidence="8" id="KW-1185">Reference proteome</keyword>
<dbReference type="GO" id="GO:0006508">
    <property type="term" value="P:proteolysis"/>
    <property type="evidence" value="ECO:0007669"/>
    <property type="project" value="UniProtKB-KW"/>
</dbReference>
<keyword evidence="2 6" id="KW-0645">Protease</keyword>
<evidence type="ECO:0000256" key="2">
    <source>
        <dbReference type="ARBA" id="ARBA00022670"/>
    </source>
</evidence>
<organism evidence="7 8">
    <name type="scientific">Thioalkalicoccus limnaeus</name>
    <dbReference type="NCBI Taxonomy" id="120681"/>
    <lineage>
        <taxon>Bacteria</taxon>
        <taxon>Pseudomonadati</taxon>
        <taxon>Pseudomonadota</taxon>
        <taxon>Gammaproteobacteria</taxon>
        <taxon>Chromatiales</taxon>
        <taxon>Chromatiaceae</taxon>
        <taxon>Thioalkalicoccus</taxon>
    </lineage>
</organism>
<evidence type="ECO:0000313" key="7">
    <source>
        <dbReference type="EMBL" id="MEY6433944.1"/>
    </source>
</evidence>
<dbReference type="Pfam" id="PF13365">
    <property type="entry name" value="Trypsin_2"/>
    <property type="match status" value="1"/>
</dbReference>
<evidence type="ECO:0000256" key="5">
    <source>
        <dbReference type="ARBA" id="ARBA00022825"/>
    </source>
</evidence>
<comment type="similarity">
    <text evidence="1 6">Belongs to the peptidase S1B family.</text>
</comment>
<dbReference type="PANTHER" id="PTHR36234:SF5">
    <property type="entry name" value="LYSYL ENDOPEPTIDASE"/>
    <property type="match status" value="1"/>
</dbReference>
<dbReference type="InterPro" id="IPR009003">
    <property type="entry name" value="Peptidase_S1_PA"/>
</dbReference>
<dbReference type="EC" id="3.4.21.-" evidence="6"/>
<gene>
    <name evidence="7" type="ORF">ABC977_16185</name>
</gene>
<evidence type="ECO:0000313" key="8">
    <source>
        <dbReference type="Proteomes" id="UP001564408"/>
    </source>
</evidence>
<protein>
    <recommendedName>
        <fullName evidence="6">Serine protease</fullName>
        <ecNumber evidence="6">3.4.21.-</ecNumber>
    </recommendedName>
</protein>
<evidence type="ECO:0000256" key="3">
    <source>
        <dbReference type="ARBA" id="ARBA00022729"/>
    </source>
</evidence>
<dbReference type="GO" id="GO:0008233">
    <property type="term" value="F:peptidase activity"/>
    <property type="evidence" value="ECO:0007669"/>
    <property type="project" value="UniProtKB-KW"/>
</dbReference>
<evidence type="ECO:0000256" key="6">
    <source>
        <dbReference type="RuleBase" id="RU004296"/>
    </source>
</evidence>
<keyword evidence="3" id="KW-0732">Signal</keyword>
<dbReference type="RefSeq" id="WP_369668328.1">
    <property type="nucleotide sequence ID" value="NZ_JBDKXB010000033.1"/>
</dbReference>
<dbReference type="PANTHER" id="PTHR36234">
    <property type="entry name" value="LYSYL ENDOPEPTIDASE"/>
    <property type="match status" value="1"/>
</dbReference>
<sequence length="390" mass="42856">MAPSPRPATLTDANVPPEVLARLSRVRTKLLKARGAISRGRVAPTETEDRLELFAARERLMRYRDQIAVSAGATRDLAALQERIIGRDDILRIGFLARGMLAARSVARLVVLGGAEHGSGFLVAPDTLITNHHVLPDPARAEATEVEFELYDEGGVLVETRRCELDPRRFWFTAPELDVSLVALNGTAEGGTDVEDLGWHPLISQQGKIRIGDAVNIIQHPGGRSKSIVVHNSNLLHLENGSDLSPFFWYSSDTEQGSSGAPVFNNRWEVIGVHHRSVPRTNAADELIDEQGLVIPREEFLRDPSRAVWIANQGVRTSRIVAALQQAQFPVDSQTLFRDLLLERWDASRLRNQGLAAALRAVQPDPGTESQRGTRTLGGRGGVTIRITLD</sequence>
<dbReference type="InterPro" id="IPR008256">
    <property type="entry name" value="Peptidase_S1B"/>
</dbReference>
<proteinExistence type="inferred from homology"/>